<dbReference type="PANTHER" id="PTHR36944:SF4">
    <property type="entry name" value="CPG4 DOMAIN-CONTAINING PROTEIN"/>
    <property type="match status" value="1"/>
</dbReference>
<dbReference type="PANTHER" id="PTHR36944">
    <property type="entry name" value="PROTEIN CBG02791-RELATED"/>
    <property type="match status" value="1"/>
</dbReference>
<accession>A0A6A5HK28</accession>
<dbReference type="RefSeq" id="XP_053590667.1">
    <property type="nucleotide sequence ID" value="XM_053726473.1"/>
</dbReference>
<gene>
    <name evidence="2" type="ORF">GCK72_007824</name>
</gene>
<dbReference type="KEGG" id="crq:GCK72_007824"/>
<evidence type="ECO:0000256" key="1">
    <source>
        <dbReference type="SAM" id="SignalP"/>
    </source>
</evidence>
<dbReference type="AlphaFoldDB" id="A0A6A5HK28"/>
<name>A0A6A5HK28_CAERE</name>
<dbReference type="EMBL" id="WUAV01000002">
    <property type="protein sequence ID" value="KAF1767865.1"/>
    <property type="molecule type" value="Genomic_DNA"/>
</dbReference>
<evidence type="ECO:0008006" key="4">
    <source>
        <dbReference type="Google" id="ProtNLM"/>
    </source>
</evidence>
<dbReference type="CTD" id="9800790"/>
<dbReference type="Proteomes" id="UP000483820">
    <property type="component" value="Chromosome II"/>
</dbReference>
<protein>
    <recommendedName>
        <fullName evidence="4">Chondroitin proteoglycan 4 domain-containing protein</fullName>
    </recommendedName>
</protein>
<keyword evidence="1" id="KW-0732">Signal</keyword>
<comment type="caution">
    <text evidence="2">The sequence shown here is derived from an EMBL/GenBank/DDBJ whole genome shotgun (WGS) entry which is preliminary data.</text>
</comment>
<feature type="signal peptide" evidence="1">
    <location>
        <begin position="1"/>
        <end position="25"/>
    </location>
</feature>
<sequence>MILCTNSSHFHICLYLAALLHTTSSSFPGGNCIEPCIAEMQQSLEATPLLQSEQLGQLSLSSLVSTSSNKELTERSFYDICQAYTRVDLCLHSCEKVSQHSASIRKTYAGIRFICVEHRDEFFRSLPCLAEHEKIALQQCRPQINASLAASNRFSVTVLRKEHHNLRTHFETLCKKLGSMIECVEPVTRAGCGDQAAKMMLRFITVGFSSFEQLYSQLGISDQLPAACKSLLSLQKRTILPERRHYVLPQASSEYSVYSSSGFSDFQPFLCLITILFMIFTS</sequence>
<evidence type="ECO:0000313" key="3">
    <source>
        <dbReference type="Proteomes" id="UP000483820"/>
    </source>
</evidence>
<evidence type="ECO:0000313" key="2">
    <source>
        <dbReference type="EMBL" id="KAF1767865.1"/>
    </source>
</evidence>
<reference evidence="2 3" key="1">
    <citation type="submission" date="2019-12" db="EMBL/GenBank/DDBJ databases">
        <title>Chromosome-level assembly of the Caenorhabditis remanei genome.</title>
        <authorList>
            <person name="Teterina A.A."/>
            <person name="Willis J.H."/>
            <person name="Phillips P.C."/>
        </authorList>
    </citation>
    <scope>NUCLEOTIDE SEQUENCE [LARGE SCALE GENOMIC DNA]</scope>
    <source>
        <strain evidence="2 3">PX506</strain>
        <tissue evidence="2">Whole organism</tissue>
    </source>
</reference>
<dbReference type="GeneID" id="9800790"/>
<organism evidence="2 3">
    <name type="scientific">Caenorhabditis remanei</name>
    <name type="common">Caenorhabditis vulgaris</name>
    <dbReference type="NCBI Taxonomy" id="31234"/>
    <lineage>
        <taxon>Eukaryota</taxon>
        <taxon>Metazoa</taxon>
        <taxon>Ecdysozoa</taxon>
        <taxon>Nematoda</taxon>
        <taxon>Chromadorea</taxon>
        <taxon>Rhabditida</taxon>
        <taxon>Rhabditina</taxon>
        <taxon>Rhabditomorpha</taxon>
        <taxon>Rhabditoidea</taxon>
        <taxon>Rhabditidae</taxon>
        <taxon>Peloderinae</taxon>
        <taxon>Caenorhabditis</taxon>
    </lineage>
</organism>
<feature type="chain" id="PRO_5025569274" description="Chondroitin proteoglycan 4 domain-containing protein" evidence="1">
    <location>
        <begin position="26"/>
        <end position="282"/>
    </location>
</feature>
<proteinExistence type="predicted"/>